<reference evidence="1" key="1">
    <citation type="journal article" date="2021" name="Environ. Microbiol.">
        <title>Gene family expansions and transcriptome signatures uncover fungal adaptations to wood decay.</title>
        <authorList>
            <person name="Hage H."/>
            <person name="Miyauchi S."/>
            <person name="Viragh M."/>
            <person name="Drula E."/>
            <person name="Min B."/>
            <person name="Chaduli D."/>
            <person name="Navarro D."/>
            <person name="Favel A."/>
            <person name="Norest M."/>
            <person name="Lesage-Meessen L."/>
            <person name="Balint B."/>
            <person name="Merenyi Z."/>
            <person name="de Eugenio L."/>
            <person name="Morin E."/>
            <person name="Martinez A.T."/>
            <person name="Baldrian P."/>
            <person name="Stursova M."/>
            <person name="Martinez M.J."/>
            <person name="Novotny C."/>
            <person name="Magnuson J.K."/>
            <person name="Spatafora J.W."/>
            <person name="Maurice S."/>
            <person name="Pangilinan J."/>
            <person name="Andreopoulos W."/>
            <person name="LaButti K."/>
            <person name="Hundley H."/>
            <person name="Na H."/>
            <person name="Kuo A."/>
            <person name="Barry K."/>
            <person name="Lipzen A."/>
            <person name="Henrissat B."/>
            <person name="Riley R."/>
            <person name="Ahrendt S."/>
            <person name="Nagy L.G."/>
            <person name="Grigoriev I.V."/>
            <person name="Martin F."/>
            <person name="Rosso M.N."/>
        </authorList>
    </citation>
    <scope>NUCLEOTIDE SEQUENCE</scope>
    <source>
        <strain evidence="1">CBS 384.51</strain>
    </source>
</reference>
<gene>
    <name evidence="1" type="ORF">BDY19DRAFT_993509</name>
</gene>
<evidence type="ECO:0000313" key="1">
    <source>
        <dbReference type="EMBL" id="KAI0089297.1"/>
    </source>
</evidence>
<protein>
    <submittedName>
        <fullName evidence="1">Uncharacterized protein</fullName>
    </submittedName>
</protein>
<name>A0ACB8U4H6_9APHY</name>
<sequence length="456" mass="50424">MARGFNFWATVGAVMTALKLKDAYDDYQELPQNEHGQRQTGPISLHSPIDEESHGQGGNLELDTTLPTAGRPKRKCHADCCVCCGLRCGIFWKAFGAVLALFFIWQALRFIFWSGKPASTGLENMPEFSTSLTCKDASYTFNPDTKTYSVPFNLSNASHHVYLNGDAFGTLIVTEGADDATDIKYDFILKSNDESLLSRVSFKYPTQEQVDSGTEASKVTLETPVTTPTADKSSQCMRFDIVLYVPPQLKNLTISSSSLTHLKFASRTGSRVNLDDLDVSMHSSHGQNLVLPTTSVRATNLRLRVSKGYLVGDVSILNSTTIDTTCGDAIANLHVYPSLSQDEAKFTTRTGDGRANFFFMHPTPSHSDGDDEHDHDDDHRQITSKHTASGTGDLYLKYEKSGFSGRVSLKAGSSTTKNMHAFDFHKSFTRGWVRDEDGKDRLNIKAGRNTWVGLYF</sequence>
<accession>A0ACB8U4H6</accession>
<dbReference type="EMBL" id="MU274911">
    <property type="protein sequence ID" value="KAI0089297.1"/>
    <property type="molecule type" value="Genomic_DNA"/>
</dbReference>
<comment type="caution">
    <text evidence="1">The sequence shown here is derived from an EMBL/GenBank/DDBJ whole genome shotgun (WGS) entry which is preliminary data.</text>
</comment>
<proteinExistence type="predicted"/>
<dbReference type="Proteomes" id="UP001055072">
    <property type="component" value="Unassembled WGS sequence"/>
</dbReference>
<organism evidence="1 2">
    <name type="scientific">Irpex rosettiformis</name>
    <dbReference type="NCBI Taxonomy" id="378272"/>
    <lineage>
        <taxon>Eukaryota</taxon>
        <taxon>Fungi</taxon>
        <taxon>Dikarya</taxon>
        <taxon>Basidiomycota</taxon>
        <taxon>Agaricomycotina</taxon>
        <taxon>Agaricomycetes</taxon>
        <taxon>Polyporales</taxon>
        <taxon>Irpicaceae</taxon>
        <taxon>Irpex</taxon>
    </lineage>
</organism>
<evidence type="ECO:0000313" key="2">
    <source>
        <dbReference type="Proteomes" id="UP001055072"/>
    </source>
</evidence>
<keyword evidence="2" id="KW-1185">Reference proteome</keyword>